<dbReference type="PATRIC" id="fig|1127696.3.peg.1190"/>
<dbReference type="AlphaFoldDB" id="L1NCG6"/>
<sequence>MLRTALFSLLALGVCSTSAFAQELRGDELKRLIEMPLKNIYVEYPNKTGHTFVDSTDLRLSPRDLHPAFYGCFDWHSAVHSHWMLCEVLRTNPQLAEREAILEAFDKHFTESNMLAEATYFDRKLAGSYERTYGWAWLLKLSEELHRLASEENDAELQGKAKAWSRHVDLLADKIVQKWKLYLPKVNYPNRIGTHSNSAFALAFAIDYARSRGDQEFEQALLKKARELHASDRRVPAEWEPNATDFFSPSLMVADLMTRVLPQREYVRWLSSYFTPAGIERLCQRPQVSDLTDYTIVHLVGLAFTRAWTMARIAQYLPKGHALKVRFTRASRELYRHGMSQIFNSNYGGDHWLATFARYADEVIRSNPS</sequence>
<dbReference type="HOGENOM" id="CLU_042917_0_0_10"/>
<keyword evidence="1" id="KW-0732">Signal</keyword>
<dbReference type="Proteomes" id="UP000010408">
    <property type="component" value="Unassembled WGS sequence"/>
</dbReference>
<organism evidence="2 3">
    <name type="scientific">Porphyromonas catoniae F0037</name>
    <dbReference type="NCBI Taxonomy" id="1127696"/>
    <lineage>
        <taxon>Bacteria</taxon>
        <taxon>Pseudomonadati</taxon>
        <taxon>Bacteroidota</taxon>
        <taxon>Bacteroidia</taxon>
        <taxon>Bacteroidales</taxon>
        <taxon>Porphyromonadaceae</taxon>
        <taxon>Porphyromonas</taxon>
    </lineage>
</organism>
<dbReference type="STRING" id="1127696.HMPREF9134_01318"/>
<evidence type="ECO:0000313" key="2">
    <source>
        <dbReference type="EMBL" id="EKY00970.1"/>
    </source>
</evidence>
<proteinExistence type="predicted"/>
<protein>
    <recommendedName>
        <fullName evidence="4">DUF2891 domain-containing protein</fullName>
    </recommendedName>
</protein>
<comment type="caution">
    <text evidence="2">The sequence shown here is derived from an EMBL/GenBank/DDBJ whole genome shotgun (WGS) entry which is preliminary data.</text>
</comment>
<evidence type="ECO:0000256" key="1">
    <source>
        <dbReference type="SAM" id="SignalP"/>
    </source>
</evidence>
<accession>L1NCG6</accession>
<feature type="chain" id="PRO_5003954415" description="DUF2891 domain-containing protein" evidence="1">
    <location>
        <begin position="22"/>
        <end position="369"/>
    </location>
</feature>
<dbReference type="EMBL" id="AMEQ01000035">
    <property type="protein sequence ID" value="EKY00970.1"/>
    <property type="molecule type" value="Genomic_DNA"/>
</dbReference>
<dbReference type="Pfam" id="PF11199">
    <property type="entry name" value="DUF2891"/>
    <property type="match status" value="1"/>
</dbReference>
<evidence type="ECO:0000313" key="3">
    <source>
        <dbReference type="Proteomes" id="UP000010408"/>
    </source>
</evidence>
<reference evidence="2 3" key="1">
    <citation type="submission" date="2012-05" db="EMBL/GenBank/DDBJ databases">
        <authorList>
            <person name="Weinstock G."/>
            <person name="Sodergren E."/>
            <person name="Lobos E.A."/>
            <person name="Fulton L."/>
            <person name="Fulton R."/>
            <person name="Courtney L."/>
            <person name="Fronick C."/>
            <person name="O'Laughlin M."/>
            <person name="Godfrey J."/>
            <person name="Wilson R.M."/>
            <person name="Miner T."/>
            <person name="Farmer C."/>
            <person name="Delehaunty K."/>
            <person name="Cordes M."/>
            <person name="Minx P."/>
            <person name="Tomlinson C."/>
            <person name="Chen J."/>
            <person name="Wollam A."/>
            <person name="Pepin K.H."/>
            <person name="Bhonagiri V."/>
            <person name="Zhang X."/>
            <person name="Suruliraj S."/>
            <person name="Warren W."/>
            <person name="Mitreva M."/>
            <person name="Mardis E.R."/>
            <person name="Wilson R.K."/>
        </authorList>
    </citation>
    <scope>NUCLEOTIDE SEQUENCE [LARGE SCALE GENOMIC DNA]</scope>
    <source>
        <strain evidence="2 3">F0037</strain>
    </source>
</reference>
<evidence type="ECO:0008006" key="4">
    <source>
        <dbReference type="Google" id="ProtNLM"/>
    </source>
</evidence>
<dbReference type="eggNOG" id="ENOG502Z7RS">
    <property type="taxonomic scope" value="Bacteria"/>
</dbReference>
<gene>
    <name evidence="2" type="ORF">HMPREF9134_01318</name>
</gene>
<dbReference type="InterPro" id="IPR021365">
    <property type="entry name" value="DUF2891"/>
</dbReference>
<name>L1NCG6_9PORP</name>
<feature type="signal peptide" evidence="1">
    <location>
        <begin position="1"/>
        <end position="21"/>
    </location>
</feature>
<dbReference type="RefSeq" id="WP_005467388.1">
    <property type="nucleotide sequence ID" value="NZ_KB291031.1"/>
</dbReference>